<dbReference type="Gene3D" id="1.10.10.10">
    <property type="entry name" value="Winged helix-like DNA-binding domain superfamily/Winged helix DNA-binding domain"/>
    <property type="match status" value="1"/>
</dbReference>
<proteinExistence type="predicted"/>
<evidence type="ECO:0000313" key="2">
    <source>
        <dbReference type="EMBL" id="HGB24718.1"/>
    </source>
</evidence>
<dbReference type="InterPro" id="IPR036390">
    <property type="entry name" value="WH_DNA-bd_sf"/>
</dbReference>
<comment type="caution">
    <text evidence="2">The sequence shown here is derived from an EMBL/GenBank/DDBJ whole genome shotgun (WGS) entry which is preliminary data.</text>
</comment>
<accession>A0A7C3WJE9</accession>
<dbReference type="EMBL" id="DTIB01000032">
    <property type="protein sequence ID" value="HGB24718.1"/>
    <property type="molecule type" value="Genomic_DNA"/>
</dbReference>
<gene>
    <name evidence="2" type="ORF">ENV88_01450</name>
</gene>
<reference evidence="2" key="1">
    <citation type="journal article" date="2020" name="mSystems">
        <title>Genome- and Community-Level Interaction Insights into Carbon Utilization and Element Cycling Functions of Hydrothermarchaeota in Hydrothermal Sediment.</title>
        <authorList>
            <person name="Zhou Z."/>
            <person name="Liu Y."/>
            <person name="Xu W."/>
            <person name="Pan J."/>
            <person name="Luo Z.H."/>
            <person name="Li M."/>
        </authorList>
    </citation>
    <scope>NUCLEOTIDE SEQUENCE [LARGE SCALE GENOMIC DNA]</scope>
    <source>
        <strain evidence="2">SpSt-8</strain>
    </source>
</reference>
<feature type="domain" description="Transcription regulator PadR N-terminal" evidence="1">
    <location>
        <begin position="30"/>
        <end position="96"/>
    </location>
</feature>
<dbReference type="PANTHER" id="PTHR43252">
    <property type="entry name" value="TRANSCRIPTIONAL REGULATOR YQJI"/>
    <property type="match status" value="1"/>
</dbReference>
<dbReference type="AlphaFoldDB" id="A0A7C3WJE9"/>
<protein>
    <submittedName>
        <fullName evidence="2">PadR family transcriptional regulator</fullName>
    </submittedName>
</protein>
<name>A0A7C3WJE9_THEPE</name>
<organism evidence="2">
    <name type="scientific">Thermofilum pendens</name>
    <dbReference type="NCBI Taxonomy" id="2269"/>
    <lineage>
        <taxon>Archaea</taxon>
        <taxon>Thermoproteota</taxon>
        <taxon>Thermoprotei</taxon>
        <taxon>Thermofilales</taxon>
        <taxon>Thermofilaceae</taxon>
        <taxon>Thermofilum</taxon>
    </lineage>
</organism>
<dbReference type="Pfam" id="PF03551">
    <property type="entry name" value="PadR"/>
    <property type="match status" value="1"/>
</dbReference>
<dbReference type="InterPro" id="IPR005149">
    <property type="entry name" value="Tscrpt_reg_PadR_N"/>
</dbReference>
<sequence>MGEWCPAVSTPKPLARLARKVGVENLWLYILAELAQGDSYPYELVKAVERDFGVKTGKVLPYVVLSKLEAEGFVESYVRERRRYYRITERGRWLLREGVAYLRSLAEKLGARLGGVSAESL</sequence>
<evidence type="ECO:0000259" key="1">
    <source>
        <dbReference type="Pfam" id="PF03551"/>
    </source>
</evidence>
<dbReference type="SUPFAM" id="SSF46785">
    <property type="entry name" value="Winged helix' DNA-binding domain"/>
    <property type="match status" value="1"/>
</dbReference>
<dbReference type="PANTHER" id="PTHR43252:SF7">
    <property type="entry name" value="TRANSCRIPTIONAL REGULATOR YQJI"/>
    <property type="match status" value="1"/>
</dbReference>
<dbReference type="InterPro" id="IPR036388">
    <property type="entry name" value="WH-like_DNA-bd_sf"/>
</dbReference>